<keyword evidence="2" id="KW-1185">Reference proteome</keyword>
<evidence type="ECO:0000313" key="2">
    <source>
        <dbReference type="Proteomes" id="UP001590951"/>
    </source>
</evidence>
<sequence>MRQGTELALICRGLETTRAHSGDDENYEDEELLRRLLLHKLCNHLTLSKANGRFWKSKVVLSACTMLSSPLFQHLLYVCPPGRRYMLQWSIIMRRTSKVASAICCKDVMDSTTPFKTMASIQREQRYAS</sequence>
<proteinExistence type="predicted"/>
<evidence type="ECO:0000313" key="1">
    <source>
        <dbReference type="EMBL" id="KAL2059173.1"/>
    </source>
</evidence>
<protein>
    <submittedName>
        <fullName evidence="1">Uncharacterized protein</fullName>
    </submittedName>
</protein>
<name>A0ABR4BMZ9_9LECA</name>
<organism evidence="1 2">
    <name type="scientific">Lepraria finkii</name>
    <dbReference type="NCBI Taxonomy" id="1340010"/>
    <lineage>
        <taxon>Eukaryota</taxon>
        <taxon>Fungi</taxon>
        <taxon>Dikarya</taxon>
        <taxon>Ascomycota</taxon>
        <taxon>Pezizomycotina</taxon>
        <taxon>Lecanoromycetes</taxon>
        <taxon>OSLEUM clade</taxon>
        <taxon>Lecanoromycetidae</taxon>
        <taxon>Lecanorales</taxon>
        <taxon>Lecanorineae</taxon>
        <taxon>Stereocaulaceae</taxon>
        <taxon>Lepraria</taxon>
    </lineage>
</organism>
<gene>
    <name evidence="1" type="ORF">ABVK25_000465</name>
</gene>
<dbReference type="Proteomes" id="UP001590951">
    <property type="component" value="Unassembled WGS sequence"/>
</dbReference>
<accession>A0ABR4BMZ9</accession>
<dbReference type="EMBL" id="JBHFEH010000001">
    <property type="protein sequence ID" value="KAL2059173.1"/>
    <property type="molecule type" value="Genomic_DNA"/>
</dbReference>
<reference evidence="1 2" key="1">
    <citation type="submission" date="2024-09" db="EMBL/GenBank/DDBJ databases">
        <title>Rethinking Asexuality: The Enigmatic Case of Functional Sexual Genes in Lepraria (Stereocaulaceae).</title>
        <authorList>
            <person name="Doellman M."/>
            <person name="Sun Y."/>
            <person name="Barcenas-Pena A."/>
            <person name="Lumbsch H.T."/>
            <person name="Grewe F."/>
        </authorList>
    </citation>
    <scope>NUCLEOTIDE SEQUENCE [LARGE SCALE GENOMIC DNA]</scope>
    <source>
        <strain evidence="1 2">Grewe 0041</strain>
    </source>
</reference>
<comment type="caution">
    <text evidence="1">The sequence shown here is derived from an EMBL/GenBank/DDBJ whole genome shotgun (WGS) entry which is preliminary data.</text>
</comment>